<dbReference type="Proteomes" id="UP000799771">
    <property type="component" value="Unassembled WGS sequence"/>
</dbReference>
<keyword evidence="2" id="KW-1185">Reference proteome</keyword>
<dbReference type="Gene3D" id="1.25.40.180">
    <property type="match status" value="1"/>
</dbReference>
<organism evidence="1 2">
    <name type="scientific">Dothidotthia symphoricarpi CBS 119687</name>
    <dbReference type="NCBI Taxonomy" id="1392245"/>
    <lineage>
        <taxon>Eukaryota</taxon>
        <taxon>Fungi</taxon>
        <taxon>Dikarya</taxon>
        <taxon>Ascomycota</taxon>
        <taxon>Pezizomycotina</taxon>
        <taxon>Dothideomycetes</taxon>
        <taxon>Pleosporomycetidae</taxon>
        <taxon>Pleosporales</taxon>
        <taxon>Dothidotthiaceae</taxon>
        <taxon>Dothidotthia</taxon>
    </lineage>
</organism>
<proteinExistence type="predicted"/>
<gene>
    <name evidence="1" type="ORF">P153DRAFT_359278</name>
</gene>
<name>A0A6A6A817_9PLEO</name>
<dbReference type="OrthoDB" id="3688717at2759"/>
<evidence type="ECO:0000313" key="2">
    <source>
        <dbReference type="Proteomes" id="UP000799771"/>
    </source>
</evidence>
<dbReference type="AlphaFoldDB" id="A0A6A6A817"/>
<dbReference type="InterPro" id="IPR016024">
    <property type="entry name" value="ARM-type_fold"/>
</dbReference>
<sequence>MADLAFAENGIDGIFLGAFKDLAYSVLRSLPSDTDSNDTTIPNSVHTIATQLNREFARLSYVVEVIQARLHEDPAWVTTAIRAYELLTVFIDDDFTHPDPQMQGLRGAFLIRYQLMRACQVQFGEMMRMEVWSLGFIDFLGQLCNTGRITSLTPGIALNVMEGMVCSGHLALHDNFDLLVGFVLRAGPFLDTQTQQFRDLLTEKVQQLRQRTNNISISMQMAVYGIMQLREKGWLMEQLDGGTAQQDPMSMVRWSP</sequence>
<reference evidence="1" key="1">
    <citation type="journal article" date="2020" name="Stud. Mycol.">
        <title>101 Dothideomycetes genomes: a test case for predicting lifestyles and emergence of pathogens.</title>
        <authorList>
            <person name="Haridas S."/>
            <person name="Albert R."/>
            <person name="Binder M."/>
            <person name="Bloem J."/>
            <person name="Labutti K."/>
            <person name="Salamov A."/>
            <person name="Andreopoulos B."/>
            <person name="Baker S."/>
            <person name="Barry K."/>
            <person name="Bills G."/>
            <person name="Bluhm B."/>
            <person name="Cannon C."/>
            <person name="Castanera R."/>
            <person name="Culley D."/>
            <person name="Daum C."/>
            <person name="Ezra D."/>
            <person name="Gonzalez J."/>
            <person name="Henrissat B."/>
            <person name="Kuo A."/>
            <person name="Liang C."/>
            <person name="Lipzen A."/>
            <person name="Lutzoni F."/>
            <person name="Magnuson J."/>
            <person name="Mondo S."/>
            <person name="Nolan M."/>
            <person name="Ohm R."/>
            <person name="Pangilinan J."/>
            <person name="Park H.-J."/>
            <person name="Ramirez L."/>
            <person name="Alfaro M."/>
            <person name="Sun H."/>
            <person name="Tritt A."/>
            <person name="Yoshinaga Y."/>
            <person name="Zwiers L.-H."/>
            <person name="Turgeon B."/>
            <person name="Goodwin S."/>
            <person name="Spatafora J."/>
            <person name="Crous P."/>
            <person name="Grigoriev I."/>
        </authorList>
    </citation>
    <scope>NUCLEOTIDE SEQUENCE</scope>
    <source>
        <strain evidence="1">CBS 119687</strain>
    </source>
</reference>
<dbReference type="EMBL" id="ML977512">
    <property type="protein sequence ID" value="KAF2126957.1"/>
    <property type="molecule type" value="Genomic_DNA"/>
</dbReference>
<accession>A0A6A6A817</accession>
<protein>
    <submittedName>
        <fullName evidence="1">Uncharacterized protein</fullName>
    </submittedName>
</protein>
<dbReference type="RefSeq" id="XP_033521349.1">
    <property type="nucleotide sequence ID" value="XM_033666857.1"/>
</dbReference>
<evidence type="ECO:0000313" key="1">
    <source>
        <dbReference type="EMBL" id="KAF2126957.1"/>
    </source>
</evidence>
<dbReference type="GeneID" id="54407289"/>
<dbReference type="SUPFAM" id="SSF48371">
    <property type="entry name" value="ARM repeat"/>
    <property type="match status" value="1"/>
</dbReference>